<name>A0ABD5W1N4_9EURY</name>
<dbReference type="InterPro" id="IPR058821">
    <property type="entry name" value="Double_WHD-containing_halo"/>
</dbReference>
<feature type="compositionally biased region" description="Low complexity" evidence="1">
    <location>
        <begin position="134"/>
        <end position="145"/>
    </location>
</feature>
<protein>
    <submittedName>
        <fullName evidence="2">Uncharacterized protein</fullName>
    </submittedName>
</protein>
<proteinExistence type="predicted"/>
<evidence type="ECO:0000313" key="3">
    <source>
        <dbReference type="Proteomes" id="UP001596445"/>
    </source>
</evidence>
<evidence type="ECO:0000256" key="1">
    <source>
        <dbReference type="SAM" id="MobiDB-lite"/>
    </source>
</evidence>
<sequence length="183" mass="20008">MRYRQLPPAGDISDIERVWQAVPADPAETSDCCARLCDRVGVERREYASEWLVFLSALGCVTDDGDGYFRSVDALAVDSLGDCFETQVFGVSEVLAVLDAAAEPLTKTEIHTRLDDDHRRHIGRAREGISTVFSPGGSSSTSSTPLRRATQSELSEIRIRRRLLGPVVSSAGRLRSASQARGR</sequence>
<dbReference type="AlphaFoldDB" id="A0ABD5W1N4"/>
<dbReference type="EMBL" id="JBHSZI010000001">
    <property type="protein sequence ID" value="MFC7057887.1"/>
    <property type="molecule type" value="Genomic_DNA"/>
</dbReference>
<dbReference type="Proteomes" id="UP001596445">
    <property type="component" value="Unassembled WGS sequence"/>
</dbReference>
<accession>A0ABD5W1N4</accession>
<keyword evidence="3" id="KW-1185">Reference proteome</keyword>
<dbReference type="Pfam" id="PF25947">
    <property type="entry name" value="WHD_halo_double"/>
    <property type="match status" value="1"/>
</dbReference>
<dbReference type="RefSeq" id="WP_382184689.1">
    <property type="nucleotide sequence ID" value="NZ_JBHSZI010000001.1"/>
</dbReference>
<organism evidence="2 3">
    <name type="scientific">Halovenus salina</name>
    <dbReference type="NCBI Taxonomy" id="1510225"/>
    <lineage>
        <taxon>Archaea</taxon>
        <taxon>Methanobacteriati</taxon>
        <taxon>Methanobacteriota</taxon>
        <taxon>Stenosarchaea group</taxon>
        <taxon>Halobacteria</taxon>
        <taxon>Halobacteriales</taxon>
        <taxon>Haloarculaceae</taxon>
        <taxon>Halovenus</taxon>
    </lineage>
</organism>
<comment type="caution">
    <text evidence="2">The sequence shown here is derived from an EMBL/GenBank/DDBJ whole genome shotgun (WGS) entry which is preliminary data.</text>
</comment>
<gene>
    <name evidence="2" type="ORF">ACFQQG_06535</name>
</gene>
<feature type="region of interest" description="Disordered" evidence="1">
    <location>
        <begin position="131"/>
        <end position="153"/>
    </location>
</feature>
<evidence type="ECO:0000313" key="2">
    <source>
        <dbReference type="EMBL" id="MFC7057887.1"/>
    </source>
</evidence>
<reference evidence="2 3" key="1">
    <citation type="journal article" date="2019" name="Int. J. Syst. Evol. Microbiol.">
        <title>The Global Catalogue of Microorganisms (GCM) 10K type strain sequencing project: providing services to taxonomists for standard genome sequencing and annotation.</title>
        <authorList>
            <consortium name="The Broad Institute Genomics Platform"/>
            <consortium name="The Broad Institute Genome Sequencing Center for Infectious Disease"/>
            <person name="Wu L."/>
            <person name="Ma J."/>
        </authorList>
    </citation>
    <scope>NUCLEOTIDE SEQUENCE [LARGE SCALE GENOMIC DNA]</scope>
    <source>
        <strain evidence="2 3">JCM 30072</strain>
    </source>
</reference>